<evidence type="ECO:0000313" key="5">
    <source>
        <dbReference type="EMBL" id="MFC0321467.1"/>
    </source>
</evidence>
<dbReference type="CDD" id="cd07377">
    <property type="entry name" value="WHTH_GntR"/>
    <property type="match status" value="1"/>
</dbReference>
<keyword evidence="3" id="KW-0804">Transcription</keyword>
<evidence type="ECO:0000256" key="1">
    <source>
        <dbReference type="ARBA" id="ARBA00023015"/>
    </source>
</evidence>
<dbReference type="PANTHER" id="PTHR38445">
    <property type="entry name" value="HTH-TYPE TRANSCRIPTIONAL REPRESSOR YTRA"/>
    <property type="match status" value="1"/>
</dbReference>
<dbReference type="SUPFAM" id="SSF46785">
    <property type="entry name" value="Winged helix' DNA-binding domain"/>
    <property type="match status" value="1"/>
</dbReference>
<keyword evidence="1" id="KW-0805">Transcription regulation</keyword>
<protein>
    <submittedName>
        <fullName evidence="5">Transcriptional regulator</fullName>
    </submittedName>
</protein>
<dbReference type="InterPro" id="IPR036388">
    <property type="entry name" value="WH-like_DNA-bd_sf"/>
</dbReference>
<dbReference type="PROSITE" id="PS50949">
    <property type="entry name" value="HTH_GNTR"/>
    <property type="match status" value="1"/>
</dbReference>
<dbReference type="Gene3D" id="1.10.10.10">
    <property type="entry name" value="Winged helix-like DNA-binding domain superfamily/Winged helix DNA-binding domain"/>
    <property type="match status" value="1"/>
</dbReference>
<dbReference type="RefSeq" id="WP_130856845.1">
    <property type="nucleotide sequence ID" value="NZ_JBHLWO010000007.1"/>
</dbReference>
<dbReference type="SUPFAM" id="SSF53822">
    <property type="entry name" value="Periplasmic binding protein-like I"/>
    <property type="match status" value="1"/>
</dbReference>
<reference evidence="5 6" key="1">
    <citation type="submission" date="2024-09" db="EMBL/GenBank/DDBJ databases">
        <authorList>
            <person name="Sun Q."/>
            <person name="Mori K."/>
        </authorList>
    </citation>
    <scope>NUCLEOTIDE SEQUENCE [LARGE SCALE GENOMIC DNA]</scope>
    <source>
        <strain evidence="5 6">CCM 7765</strain>
    </source>
</reference>
<accession>A0ABV6HRE8</accession>
<organism evidence="5 6">
    <name type="scientific">Olivibacter oleidegradans</name>
    <dbReference type="NCBI Taxonomy" id="760123"/>
    <lineage>
        <taxon>Bacteria</taxon>
        <taxon>Pseudomonadati</taxon>
        <taxon>Bacteroidota</taxon>
        <taxon>Sphingobacteriia</taxon>
        <taxon>Sphingobacteriales</taxon>
        <taxon>Sphingobacteriaceae</taxon>
        <taxon>Olivibacter</taxon>
    </lineage>
</organism>
<evidence type="ECO:0000313" key="6">
    <source>
        <dbReference type="Proteomes" id="UP001589774"/>
    </source>
</evidence>
<dbReference type="InterPro" id="IPR036390">
    <property type="entry name" value="WH_DNA-bd_sf"/>
</dbReference>
<dbReference type="EMBL" id="JBHLWO010000007">
    <property type="protein sequence ID" value="MFC0321467.1"/>
    <property type="molecule type" value="Genomic_DNA"/>
</dbReference>
<keyword evidence="6" id="KW-1185">Reference proteome</keyword>
<proteinExistence type="predicted"/>
<dbReference type="Proteomes" id="UP001589774">
    <property type="component" value="Unassembled WGS sequence"/>
</dbReference>
<evidence type="ECO:0000256" key="3">
    <source>
        <dbReference type="ARBA" id="ARBA00023163"/>
    </source>
</evidence>
<comment type="caution">
    <text evidence="5">The sequence shown here is derived from an EMBL/GenBank/DDBJ whole genome shotgun (WGS) entry which is preliminary data.</text>
</comment>
<keyword evidence="2" id="KW-0238">DNA-binding</keyword>
<dbReference type="InterPro" id="IPR028082">
    <property type="entry name" value="Peripla_BP_I"/>
</dbReference>
<dbReference type="Gene3D" id="3.40.50.2300">
    <property type="match status" value="2"/>
</dbReference>
<gene>
    <name evidence="5" type="ORF">ACFFI0_24325</name>
</gene>
<feature type="domain" description="HTH gntR-type" evidence="4">
    <location>
        <begin position="18"/>
        <end position="86"/>
    </location>
</feature>
<sequence length="342" mass="39283">MNNSIFFDHIRVDNYSSTPKYLQLAYAILSAVKEGKFQKDNILPSLNELTNHLEISRETADRGYKYLRYLGILKAVPGKGHFISTTEISSPGRICLLVNKISEGKSIFYHELIASLGNYIPIDFYVYNNDFFLFKRLLNQRRDYSHYVILPHFFDNQDEAEALIDSLPKDKLILLDKRLKRLKGNHSTIYEDFEGDIYQALEKALPALEKYHTLKLILHRKSYLPNEIKRGFNKFCQQYAFERAILDKVDHVELNSGEVYICVNDDDMVNLLDKVSTSAFVLGKDLGIISYNEAPLKKYIAGGITTISTDYKQMASLTAQSIKENTPQHIALNFCLQLRGSL</sequence>
<dbReference type="InterPro" id="IPR000524">
    <property type="entry name" value="Tscrpt_reg_HTH_GntR"/>
</dbReference>
<evidence type="ECO:0000259" key="4">
    <source>
        <dbReference type="PROSITE" id="PS50949"/>
    </source>
</evidence>
<evidence type="ECO:0000256" key="2">
    <source>
        <dbReference type="ARBA" id="ARBA00023125"/>
    </source>
</evidence>
<name>A0ABV6HRE8_9SPHI</name>
<dbReference type="PANTHER" id="PTHR38445:SF10">
    <property type="entry name" value="GNTR-FAMILY TRANSCRIPTIONAL REGULATOR"/>
    <property type="match status" value="1"/>
</dbReference>